<protein>
    <recommendedName>
        <fullName evidence="4">Secreted protein</fullName>
    </recommendedName>
</protein>
<dbReference type="Proteomes" id="UP000182375">
    <property type="component" value="Unassembled WGS sequence"/>
</dbReference>
<dbReference type="AlphaFoldDB" id="A0A1H4MQJ2"/>
<dbReference type="GeneID" id="95509828"/>
<sequence length="102" mass="10622">MRRTRIALLAAASALFAVCATAGSAGAAEEGDVVVFRTELTPLTVYHDPQGCHKLPLDAHVLTNRTDRLVTVYGDPFCLTPGLVVRPGYGAHVAPGSGSFSA</sequence>
<reference evidence="2 3" key="1">
    <citation type="submission" date="2016-10" db="EMBL/GenBank/DDBJ databases">
        <authorList>
            <person name="de Groot N.N."/>
        </authorList>
    </citation>
    <scope>NUCLEOTIDE SEQUENCE [LARGE SCALE GENOMIC DNA]</scope>
    <source>
        <strain evidence="2 3">DSM 40306</strain>
    </source>
</reference>
<evidence type="ECO:0000313" key="2">
    <source>
        <dbReference type="EMBL" id="SEB85311.1"/>
    </source>
</evidence>
<dbReference type="EMBL" id="FNTD01000004">
    <property type="protein sequence ID" value="SEB85311.1"/>
    <property type="molecule type" value="Genomic_DNA"/>
</dbReference>
<feature type="signal peptide" evidence="1">
    <location>
        <begin position="1"/>
        <end position="27"/>
    </location>
</feature>
<dbReference type="STRING" id="67331.SAMN04490357_0556"/>
<feature type="chain" id="PRO_5010260083" description="Secreted protein" evidence="1">
    <location>
        <begin position="28"/>
        <end position="102"/>
    </location>
</feature>
<accession>A0A1H4MQJ2</accession>
<evidence type="ECO:0000256" key="1">
    <source>
        <dbReference type="SAM" id="SignalP"/>
    </source>
</evidence>
<keyword evidence="1" id="KW-0732">Signal</keyword>
<evidence type="ECO:0008006" key="4">
    <source>
        <dbReference type="Google" id="ProtNLM"/>
    </source>
</evidence>
<organism evidence="2 3">
    <name type="scientific">Streptomyces misionensis</name>
    <dbReference type="NCBI Taxonomy" id="67331"/>
    <lineage>
        <taxon>Bacteria</taxon>
        <taxon>Bacillati</taxon>
        <taxon>Actinomycetota</taxon>
        <taxon>Actinomycetes</taxon>
        <taxon>Kitasatosporales</taxon>
        <taxon>Streptomycetaceae</taxon>
        <taxon>Streptomyces</taxon>
    </lineage>
</organism>
<gene>
    <name evidence="2" type="ORF">SAMN04490357_0556</name>
</gene>
<name>A0A1H4MQJ2_9ACTN</name>
<dbReference type="RefSeq" id="WP_074990352.1">
    <property type="nucleotide sequence ID" value="NZ_FNTD01000004.1"/>
</dbReference>
<evidence type="ECO:0000313" key="3">
    <source>
        <dbReference type="Proteomes" id="UP000182375"/>
    </source>
</evidence>
<proteinExistence type="predicted"/>